<keyword evidence="4" id="KW-1185">Reference proteome</keyword>
<dbReference type="RefSeq" id="WP_193496320.1">
    <property type="nucleotide sequence ID" value="NZ_CP063169.1"/>
</dbReference>
<reference evidence="3 4" key="1">
    <citation type="submission" date="2020-10" db="EMBL/GenBank/DDBJ databases">
        <title>Haloactinobacterium sp. RN3S43, a bacterium isolated from saline soil.</title>
        <authorList>
            <person name="Sun J.-Q."/>
        </authorList>
    </citation>
    <scope>NUCLEOTIDE SEQUENCE [LARGE SCALE GENOMIC DNA]</scope>
    <source>
        <strain evidence="3 4">RN3S43</strain>
    </source>
</reference>
<dbReference type="EMBL" id="CP063169">
    <property type="protein sequence ID" value="QOR69730.1"/>
    <property type="molecule type" value="Genomic_DNA"/>
</dbReference>
<evidence type="ECO:0000313" key="4">
    <source>
        <dbReference type="Proteomes" id="UP000593758"/>
    </source>
</evidence>
<proteinExistence type="predicted"/>
<dbReference type="InterPro" id="IPR025403">
    <property type="entry name" value="TgpA-like_C"/>
</dbReference>
<dbReference type="KEGG" id="halt:IM660_13780"/>
<evidence type="ECO:0000259" key="2">
    <source>
        <dbReference type="Pfam" id="PF13559"/>
    </source>
</evidence>
<protein>
    <submittedName>
        <fullName evidence="3">DUF4129 domain-containing protein</fullName>
    </submittedName>
</protein>
<keyword evidence="1" id="KW-0812">Transmembrane</keyword>
<dbReference type="Proteomes" id="UP000593758">
    <property type="component" value="Chromosome"/>
</dbReference>
<sequence>MHLPTALSTREIPLTPSADEARAWAEEELRKGIYNDDPTLLERVLEWLRGLWEQITGLEGTLGPVLVPVLVLVAVGVVVLVALLLGGPVRRRRSRTSGGTSAAVLDGDDRTSADLRDAAEAAHEAGREALAVLERYRAIVRSLDERAILTDRAGRTAHEAAVDGGARLPSVADDLIAASHLFDDVAYGDVEPTGEQYLWLRSVDGQVSRTRPERRARAGAKAVVSS</sequence>
<dbReference type="AlphaFoldDB" id="A0A7M1SQB0"/>
<accession>A0A7M1SQB0</accession>
<gene>
    <name evidence="3" type="ORF">IM660_13780</name>
</gene>
<keyword evidence="1" id="KW-0472">Membrane</keyword>
<feature type="transmembrane region" description="Helical" evidence="1">
    <location>
        <begin position="65"/>
        <end position="85"/>
    </location>
</feature>
<evidence type="ECO:0000313" key="3">
    <source>
        <dbReference type="EMBL" id="QOR69730.1"/>
    </source>
</evidence>
<keyword evidence="1" id="KW-1133">Transmembrane helix</keyword>
<organism evidence="3 4">
    <name type="scientific">Ruania alkalisoli</name>
    <dbReference type="NCBI Taxonomy" id="2779775"/>
    <lineage>
        <taxon>Bacteria</taxon>
        <taxon>Bacillati</taxon>
        <taxon>Actinomycetota</taxon>
        <taxon>Actinomycetes</taxon>
        <taxon>Micrococcales</taxon>
        <taxon>Ruaniaceae</taxon>
        <taxon>Ruania</taxon>
    </lineage>
</organism>
<feature type="domain" description="Protein-glutamine gamma-glutamyltransferase-like C-terminal" evidence="2">
    <location>
        <begin position="135"/>
        <end position="197"/>
    </location>
</feature>
<dbReference type="Pfam" id="PF13559">
    <property type="entry name" value="DUF4129"/>
    <property type="match status" value="1"/>
</dbReference>
<evidence type="ECO:0000256" key="1">
    <source>
        <dbReference type="SAM" id="Phobius"/>
    </source>
</evidence>
<name>A0A7M1SQB0_9MICO</name>